<dbReference type="PANTHER" id="PTHR33336:SF3">
    <property type="entry name" value="ABM DOMAIN-CONTAINING PROTEIN"/>
    <property type="match status" value="1"/>
</dbReference>
<feature type="domain" description="ABM" evidence="1">
    <location>
        <begin position="6"/>
        <end position="100"/>
    </location>
</feature>
<dbReference type="EMBL" id="JMIB01000043">
    <property type="protein sequence ID" value="KDM89885.1"/>
    <property type="molecule type" value="Genomic_DNA"/>
</dbReference>
<dbReference type="InterPro" id="IPR007138">
    <property type="entry name" value="ABM_dom"/>
</dbReference>
<keyword evidence="3" id="KW-1185">Reference proteome</keyword>
<dbReference type="Pfam" id="PF03992">
    <property type="entry name" value="ABM"/>
    <property type="match status" value="1"/>
</dbReference>
<dbReference type="AlphaFoldDB" id="A0A066RHF6"/>
<dbReference type="STRING" id="1654360.EA58_20765"/>
<evidence type="ECO:0000313" key="2">
    <source>
        <dbReference type="EMBL" id="KDM89885.1"/>
    </source>
</evidence>
<gene>
    <name evidence="2" type="ORF">EA58_20765</name>
</gene>
<dbReference type="SUPFAM" id="SSF54909">
    <property type="entry name" value="Dimeric alpha+beta barrel"/>
    <property type="match status" value="1"/>
</dbReference>
<protein>
    <submittedName>
        <fullName evidence="2">Carboxymuconolactone decarboxylase</fullName>
    </submittedName>
</protein>
<evidence type="ECO:0000313" key="3">
    <source>
        <dbReference type="Proteomes" id="UP000027192"/>
    </source>
</evidence>
<dbReference type="GO" id="GO:0003824">
    <property type="term" value="F:catalytic activity"/>
    <property type="evidence" value="ECO:0007669"/>
    <property type="project" value="TreeGrafter"/>
</dbReference>
<dbReference type="PROSITE" id="PS51725">
    <property type="entry name" value="ABM"/>
    <property type="match status" value="1"/>
</dbReference>
<proteinExistence type="predicted"/>
<comment type="caution">
    <text evidence="2">The sequence shown here is derived from an EMBL/GenBank/DDBJ whole genome shotgun (WGS) entry which is preliminary data.</text>
</comment>
<evidence type="ECO:0000259" key="1">
    <source>
        <dbReference type="PROSITE" id="PS51725"/>
    </source>
</evidence>
<dbReference type="Gene3D" id="3.30.70.100">
    <property type="match status" value="1"/>
</dbReference>
<organism evidence="2 3">
    <name type="scientific">Photobacterium galatheae</name>
    <dbReference type="NCBI Taxonomy" id="1654360"/>
    <lineage>
        <taxon>Bacteria</taxon>
        <taxon>Pseudomonadati</taxon>
        <taxon>Pseudomonadota</taxon>
        <taxon>Gammaproteobacteria</taxon>
        <taxon>Vibrionales</taxon>
        <taxon>Vibrionaceae</taxon>
        <taxon>Photobacterium</taxon>
    </lineage>
</organism>
<accession>A0A066RHF6</accession>
<dbReference type="PANTHER" id="PTHR33336">
    <property type="entry name" value="QUINOL MONOOXYGENASE YGIN-RELATED"/>
    <property type="match status" value="1"/>
</dbReference>
<dbReference type="OrthoDB" id="5816297at2"/>
<dbReference type="InterPro" id="IPR050744">
    <property type="entry name" value="AI-2_Isomerase_LsrG"/>
</dbReference>
<name>A0A066RHF6_9GAMM</name>
<dbReference type="Proteomes" id="UP000027192">
    <property type="component" value="Unassembled WGS sequence"/>
</dbReference>
<dbReference type="InterPro" id="IPR011008">
    <property type="entry name" value="Dimeric_a/b-barrel"/>
</dbReference>
<sequence>MFSQGYYITAELKVKDRANIRTAFESLQHLCEQTLQEPGCSIFQLHRCLHDETRFLLWERYDSEEDYHAHFQQPHTQAYLKRDLTEIVQHFASDVPEGRGNLSNATASSFG</sequence>
<reference evidence="2 3" key="1">
    <citation type="submission" date="2014-04" db="EMBL/GenBank/DDBJ databases">
        <title>Draft genome sequence of Photobacterium halotolerans S2753: a solonamide, ngercheumicin and holomycin producer.</title>
        <authorList>
            <person name="Machado H.R."/>
            <person name="Gram L."/>
        </authorList>
    </citation>
    <scope>NUCLEOTIDE SEQUENCE [LARGE SCALE GENOMIC DNA]</scope>
    <source>
        <strain evidence="2 3">S2753</strain>
    </source>
</reference>